<evidence type="ECO:0000256" key="3">
    <source>
        <dbReference type="ARBA" id="ARBA00015522"/>
    </source>
</evidence>
<feature type="transmembrane region" description="Helical" evidence="6">
    <location>
        <begin position="237"/>
        <end position="260"/>
    </location>
</feature>
<evidence type="ECO:0000256" key="5">
    <source>
        <dbReference type="SAM" id="MobiDB-lite"/>
    </source>
</evidence>
<feature type="region of interest" description="Disordered" evidence="5">
    <location>
        <begin position="122"/>
        <end position="229"/>
    </location>
</feature>
<dbReference type="WBParaSite" id="DME_0000197201-mRNA-1">
    <property type="protein sequence ID" value="DME_0000197201-mRNA-1"/>
    <property type="gene ID" value="DME_0000197201"/>
</dbReference>
<evidence type="ECO:0000256" key="4">
    <source>
        <dbReference type="ARBA" id="ARBA00023242"/>
    </source>
</evidence>
<reference evidence="10" key="1">
    <citation type="submission" date="2017-02" db="UniProtKB">
        <authorList>
            <consortium name="WormBaseParasite"/>
        </authorList>
    </citation>
    <scope>IDENTIFICATION</scope>
</reference>
<keyword evidence="4" id="KW-0539">Nucleus</keyword>
<protein>
    <recommendedName>
        <fullName evidence="3">Nucleolar protein 16</fullName>
    </recommendedName>
</protein>
<gene>
    <name evidence="7" type="ORF">DME_LOCUS6332</name>
</gene>
<sequence length="719" mass="82029">MRSTKSIKRGGNRKMTRNACACRRKVFQKRMEQMKNLQRNTVFTGAQVKILAVPQPIPKKLKEPKQRTVEEIAERRRFREQKNLEKRFLKQKPSTSEVPKLLISMKNIKEKKVITAVAKVKEPKKEAKRVLQNKPINVPPSKKSKITDEKNKAKQGVDKSISDEEIEKPSKNKISKNIEKTVAKKKASKTISNKDDTSGPIPNAKVLPKIEGSGSYREKNNDPKVRKQEKVSHLKKVVSFVKIAHLSLHLFVFAFSILYLNSSLKKNSLLFDNFAEYDEDIPQVSENNTLSGANKLIESDNGDEERDKTTCCIDPNEWECTKLPHKFAAGRIQMKDTIILGISDEFIGESLEKRSELRESYTKNQTNGFHYEFYEEKEQFGGNFLGKNLETNEMKCLKITIDHSNLTKAHLIKFKIYMQNDGSKGRCNISESSSEMKKKEFQCIGVGIQESFNISFETDENSPQGRNVVGNMPELIDREITNANHEIDGNEEQAVIEVECTANKKHGSFAKAGNVSSSLERGNLTDISVTKDNGKIAQLNYDVNIIKESGKTPQLNYSAVIVDQVKAKHATHVNEVKGVSKGKTTDGDLEMLGEHGLKNDKTSDKSQSHHADDTAVANTVTSQQEKKSYKKFQPVLLAFQKDRPPPLVIERPKREYRLLPRDIEYCTYMMETYGEDYENMIKDKKNVFLDTAKSIQRKIRIFRESPYYADYLKIKKDQQ</sequence>
<name>A0A0N4U565_DRAME</name>
<evidence type="ECO:0000256" key="1">
    <source>
        <dbReference type="ARBA" id="ARBA00004604"/>
    </source>
</evidence>
<reference evidence="7 9" key="2">
    <citation type="submission" date="2018-11" db="EMBL/GenBank/DDBJ databases">
        <authorList>
            <consortium name="Pathogen Informatics"/>
        </authorList>
    </citation>
    <scope>NUCLEOTIDE SEQUENCE [LARGE SCALE GENOMIC DNA]</scope>
</reference>
<feature type="compositionally biased region" description="Basic and acidic residues" evidence="5">
    <location>
        <begin position="216"/>
        <end position="229"/>
    </location>
</feature>
<comment type="similarity">
    <text evidence="2">Belongs to the NOP16 family.</text>
</comment>
<evidence type="ECO:0000313" key="10">
    <source>
        <dbReference type="WBParaSite" id="DME_0000197201-mRNA-1"/>
    </source>
</evidence>
<evidence type="ECO:0000313" key="8">
    <source>
        <dbReference type="Proteomes" id="UP000038040"/>
    </source>
</evidence>
<dbReference type="Proteomes" id="UP000274756">
    <property type="component" value="Unassembled WGS sequence"/>
</dbReference>
<dbReference type="STRING" id="318479.A0A0N4U565"/>
<dbReference type="EMBL" id="UYYG01001155">
    <property type="protein sequence ID" value="VDN56359.1"/>
    <property type="molecule type" value="Genomic_DNA"/>
</dbReference>
<dbReference type="OrthoDB" id="285729at2759"/>
<dbReference type="AlphaFoldDB" id="A0A0N4U565"/>
<evidence type="ECO:0000313" key="9">
    <source>
        <dbReference type="Proteomes" id="UP000274756"/>
    </source>
</evidence>
<dbReference type="GO" id="GO:0042273">
    <property type="term" value="P:ribosomal large subunit biogenesis"/>
    <property type="evidence" value="ECO:0007669"/>
    <property type="project" value="TreeGrafter"/>
</dbReference>
<evidence type="ECO:0000256" key="6">
    <source>
        <dbReference type="SAM" id="Phobius"/>
    </source>
</evidence>
<keyword evidence="9" id="KW-1185">Reference proteome</keyword>
<dbReference type="PANTHER" id="PTHR13243">
    <property type="entry name" value="HSPC111 PROTEIN-RELATED"/>
    <property type="match status" value="1"/>
</dbReference>
<keyword evidence="6" id="KW-1133">Transmembrane helix</keyword>
<dbReference type="InterPro" id="IPR019002">
    <property type="entry name" value="Ribosome_biogenesis_Nop16"/>
</dbReference>
<keyword evidence="6" id="KW-0812">Transmembrane</keyword>
<dbReference type="GO" id="GO:0005730">
    <property type="term" value="C:nucleolus"/>
    <property type="evidence" value="ECO:0007669"/>
    <property type="project" value="UniProtKB-SubCell"/>
</dbReference>
<proteinExistence type="inferred from homology"/>
<dbReference type="Pfam" id="PF09420">
    <property type="entry name" value="Nop16"/>
    <property type="match status" value="1"/>
</dbReference>
<feature type="compositionally biased region" description="Basic and acidic residues" evidence="5">
    <location>
        <begin position="592"/>
        <end position="613"/>
    </location>
</feature>
<evidence type="ECO:0000313" key="7">
    <source>
        <dbReference type="EMBL" id="VDN56359.1"/>
    </source>
</evidence>
<accession>A0A0N4U565</accession>
<feature type="region of interest" description="Disordered" evidence="5">
    <location>
        <begin position="579"/>
        <end position="622"/>
    </location>
</feature>
<evidence type="ECO:0000256" key="2">
    <source>
        <dbReference type="ARBA" id="ARBA00008479"/>
    </source>
</evidence>
<comment type="subcellular location">
    <subcellularLocation>
        <location evidence="1">Nucleus</location>
        <location evidence="1">Nucleolus</location>
    </subcellularLocation>
</comment>
<feature type="compositionally biased region" description="Basic and acidic residues" evidence="5">
    <location>
        <begin position="145"/>
        <end position="182"/>
    </location>
</feature>
<dbReference type="Proteomes" id="UP000038040">
    <property type="component" value="Unplaced"/>
</dbReference>
<dbReference type="PANTHER" id="PTHR13243:SF1">
    <property type="entry name" value="NUCLEOLAR PROTEIN 16"/>
    <property type="match status" value="1"/>
</dbReference>
<organism evidence="8 10">
    <name type="scientific">Dracunculus medinensis</name>
    <name type="common">Guinea worm</name>
    <dbReference type="NCBI Taxonomy" id="318479"/>
    <lineage>
        <taxon>Eukaryota</taxon>
        <taxon>Metazoa</taxon>
        <taxon>Ecdysozoa</taxon>
        <taxon>Nematoda</taxon>
        <taxon>Chromadorea</taxon>
        <taxon>Rhabditida</taxon>
        <taxon>Spirurina</taxon>
        <taxon>Dracunculoidea</taxon>
        <taxon>Dracunculidae</taxon>
        <taxon>Dracunculus</taxon>
    </lineage>
</organism>
<keyword evidence="6" id="KW-0472">Membrane</keyword>